<dbReference type="InterPro" id="IPR018490">
    <property type="entry name" value="cNMP-bd_dom_sf"/>
</dbReference>
<protein>
    <submittedName>
        <fullName evidence="2">cAMP-binding domain of CRP or a regulatory subunit of cAMP-dependent protein kinases</fullName>
    </submittedName>
</protein>
<dbReference type="PROSITE" id="PS50042">
    <property type="entry name" value="CNMP_BINDING_3"/>
    <property type="match status" value="1"/>
</dbReference>
<sequence length="194" mass="22415">MNNELVKYISNHMPLSKDLEEIIIQSSQVRNYKKGTIILNEKDISNESFLVLKGCLRSYIINDGEETTLEIYTEGQPITPKNYSKNIPTGQYLECIEACVLNVNTPEHEAEMFLKHPQFESICRIIGEVIIAQQNESFTTYKLAKPEDRYLHLIKNRPNLIQRVPQYIIASYLGIAPQSLSRIRKRLLEKSKQS</sequence>
<dbReference type="AlphaFoldDB" id="A0A1M5SNP9"/>
<gene>
    <name evidence="2" type="ORF">SAMN05444281_0417</name>
</gene>
<dbReference type="OrthoDB" id="1092431at2"/>
<reference evidence="3" key="1">
    <citation type="submission" date="2016-11" db="EMBL/GenBank/DDBJ databases">
        <authorList>
            <person name="Varghese N."/>
            <person name="Submissions S."/>
        </authorList>
    </citation>
    <scope>NUCLEOTIDE SEQUENCE [LARGE SCALE GENOMIC DNA]</scope>
    <source>
        <strain evidence="3">DSM 100572</strain>
    </source>
</reference>
<dbReference type="Pfam" id="PF00027">
    <property type="entry name" value="cNMP_binding"/>
    <property type="match status" value="1"/>
</dbReference>
<dbReference type="InterPro" id="IPR000595">
    <property type="entry name" value="cNMP-bd_dom"/>
</dbReference>
<dbReference type="GO" id="GO:0016301">
    <property type="term" value="F:kinase activity"/>
    <property type="evidence" value="ECO:0007669"/>
    <property type="project" value="UniProtKB-KW"/>
</dbReference>
<evidence type="ECO:0000313" key="2">
    <source>
        <dbReference type="EMBL" id="SHH40122.1"/>
    </source>
</evidence>
<dbReference type="Proteomes" id="UP000184109">
    <property type="component" value="Unassembled WGS sequence"/>
</dbReference>
<dbReference type="STRING" id="1195760.SAMN05444281_0417"/>
<dbReference type="Gene3D" id="2.60.120.10">
    <property type="entry name" value="Jelly Rolls"/>
    <property type="match status" value="1"/>
</dbReference>
<dbReference type="InterPro" id="IPR014710">
    <property type="entry name" value="RmlC-like_jellyroll"/>
</dbReference>
<keyword evidence="2" id="KW-0418">Kinase</keyword>
<dbReference type="SUPFAM" id="SSF51206">
    <property type="entry name" value="cAMP-binding domain-like"/>
    <property type="match status" value="1"/>
</dbReference>
<name>A0A1M5SNP9_9FLAO</name>
<keyword evidence="3" id="KW-1185">Reference proteome</keyword>
<feature type="domain" description="Cyclic nucleotide-binding" evidence="1">
    <location>
        <begin position="15"/>
        <end position="76"/>
    </location>
</feature>
<organism evidence="2 3">
    <name type="scientific">Wenyingzhuangia marina</name>
    <dbReference type="NCBI Taxonomy" id="1195760"/>
    <lineage>
        <taxon>Bacteria</taxon>
        <taxon>Pseudomonadati</taxon>
        <taxon>Bacteroidota</taxon>
        <taxon>Flavobacteriia</taxon>
        <taxon>Flavobacteriales</taxon>
        <taxon>Flavobacteriaceae</taxon>
        <taxon>Wenyingzhuangia</taxon>
    </lineage>
</organism>
<accession>A0A1M5SNP9</accession>
<proteinExistence type="predicted"/>
<dbReference type="CDD" id="cd00038">
    <property type="entry name" value="CAP_ED"/>
    <property type="match status" value="1"/>
</dbReference>
<evidence type="ECO:0000313" key="3">
    <source>
        <dbReference type="Proteomes" id="UP000184109"/>
    </source>
</evidence>
<evidence type="ECO:0000259" key="1">
    <source>
        <dbReference type="PROSITE" id="PS50042"/>
    </source>
</evidence>
<dbReference type="EMBL" id="FQXQ01000001">
    <property type="protein sequence ID" value="SHH40122.1"/>
    <property type="molecule type" value="Genomic_DNA"/>
</dbReference>
<dbReference type="RefSeq" id="WP_073118020.1">
    <property type="nucleotide sequence ID" value="NZ_BMEN01000001.1"/>
</dbReference>
<keyword evidence="2" id="KW-0808">Transferase</keyword>